<dbReference type="InterPro" id="IPR002938">
    <property type="entry name" value="FAD-bd"/>
</dbReference>
<proteinExistence type="predicted"/>
<dbReference type="AlphaFoldDB" id="A0A4R4YY07"/>
<dbReference type="PANTHER" id="PTHR46865:SF2">
    <property type="entry name" value="MONOOXYGENASE"/>
    <property type="match status" value="1"/>
</dbReference>
<dbReference type="EMBL" id="SMKQ01000032">
    <property type="protein sequence ID" value="TDD49309.1"/>
    <property type="molecule type" value="Genomic_DNA"/>
</dbReference>
<dbReference type="Proteomes" id="UP000295302">
    <property type="component" value="Unassembled WGS sequence"/>
</dbReference>
<dbReference type="PRINTS" id="PR00420">
    <property type="entry name" value="RNGMNOXGNASE"/>
</dbReference>
<dbReference type="Gene3D" id="3.50.50.60">
    <property type="entry name" value="FAD/NAD(P)-binding domain"/>
    <property type="match status" value="1"/>
</dbReference>
<gene>
    <name evidence="2" type="ORF">E1286_13810</name>
</gene>
<sequence length="382" mass="41280">MDVLVCGAGVAGAALAYWLRHHGFTATVVERTPRVRAGGYAAGLRGEALDVLDRMALLEQAEALDLRLGDAAMADEYAAMPVAICAGDLEILRDDLAGLLYQATRREVEYVFGDSIATLEQTADDVRATFDRGRPRRFDLVVGADGLHSRTRSLAFGPHERFVRHLGLYTAVFGLPGHLGAEDGSRVHRVPGKAAAVLSTRDGARARAALHFASGPLAYDRDDSGQHKRIVAERFAGEGRLVRRLLEEMWGADDLFFEANAQVEMDRWFSGRVVLLGDAGYCAAPASGRGASQALIGAYILAGELAAGGGHAQAFAAYEREMRGFVAEHQHMGREGADQFFLGTPLQERLDRTTAARPHLVRLKNYAPGFAAERPSPGRTAR</sequence>
<reference evidence="2 3" key="1">
    <citation type="submission" date="2019-03" db="EMBL/GenBank/DDBJ databases">
        <title>Draft genome sequences of novel Actinobacteria.</title>
        <authorList>
            <person name="Sahin N."/>
            <person name="Ay H."/>
            <person name="Saygin H."/>
        </authorList>
    </citation>
    <scope>NUCLEOTIDE SEQUENCE [LARGE SCALE GENOMIC DNA]</scope>
    <source>
        <strain evidence="2 3">CH32</strain>
    </source>
</reference>
<dbReference type="SUPFAM" id="SSF51905">
    <property type="entry name" value="FAD/NAD(P)-binding domain"/>
    <property type="match status" value="1"/>
</dbReference>
<dbReference type="Gene3D" id="3.30.9.10">
    <property type="entry name" value="D-Amino Acid Oxidase, subunit A, domain 2"/>
    <property type="match status" value="1"/>
</dbReference>
<dbReference type="InterPro" id="IPR051704">
    <property type="entry name" value="FAD_aromatic-hydroxylase"/>
</dbReference>
<protein>
    <submittedName>
        <fullName evidence="2">FAD-dependent oxidoreductase</fullName>
    </submittedName>
</protein>
<evidence type="ECO:0000313" key="2">
    <source>
        <dbReference type="EMBL" id="TDD49309.1"/>
    </source>
</evidence>
<dbReference type="PANTHER" id="PTHR46865">
    <property type="entry name" value="OXIDOREDUCTASE-RELATED"/>
    <property type="match status" value="1"/>
</dbReference>
<dbReference type="InterPro" id="IPR036188">
    <property type="entry name" value="FAD/NAD-bd_sf"/>
</dbReference>
<dbReference type="Pfam" id="PF01494">
    <property type="entry name" value="FAD_binding_3"/>
    <property type="match status" value="1"/>
</dbReference>
<dbReference type="OrthoDB" id="3356051at2"/>
<accession>A0A4R4YY07</accession>
<comment type="caution">
    <text evidence="2">The sequence shown here is derived from an EMBL/GenBank/DDBJ whole genome shotgun (WGS) entry which is preliminary data.</text>
</comment>
<organism evidence="2 3">
    <name type="scientific">Nonomuraea terrae</name>
    <dbReference type="NCBI Taxonomy" id="2530383"/>
    <lineage>
        <taxon>Bacteria</taxon>
        <taxon>Bacillati</taxon>
        <taxon>Actinomycetota</taxon>
        <taxon>Actinomycetes</taxon>
        <taxon>Streptosporangiales</taxon>
        <taxon>Streptosporangiaceae</taxon>
        <taxon>Nonomuraea</taxon>
    </lineage>
</organism>
<name>A0A4R4YY07_9ACTN</name>
<keyword evidence="3" id="KW-1185">Reference proteome</keyword>
<evidence type="ECO:0000313" key="3">
    <source>
        <dbReference type="Proteomes" id="UP000295302"/>
    </source>
</evidence>
<evidence type="ECO:0000259" key="1">
    <source>
        <dbReference type="Pfam" id="PF01494"/>
    </source>
</evidence>
<dbReference type="GO" id="GO:0071949">
    <property type="term" value="F:FAD binding"/>
    <property type="evidence" value="ECO:0007669"/>
    <property type="project" value="InterPro"/>
</dbReference>
<feature type="domain" description="FAD-binding" evidence="1">
    <location>
        <begin position="2"/>
        <end position="325"/>
    </location>
</feature>
<dbReference type="RefSeq" id="WP_132612396.1">
    <property type="nucleotide sequence ID" value="NZ_SMKQ01000032.1"/>
</dbReference>